<dbReference type="AlphaFoldDB" id="A0A395SKI9"/>
<keyword evidence="1" id="KW-0472">Membrane</keyword>
<feature type="transmembrane region" description="Helical" evidence="1">
    <location>
        <begin position="26"/>
        <end position="51"/>
    </location>
</feature>
<keyword evidence="1" id="KW-1133">Transmembrane helix</keyword>
<evidence type="ECO:0000256" key="1">
    <source>
        <dbReference type="SAM" id="Phobius"/>
    </source>
</evidence>
<dbReference type="EMBL" id="PXOG01000147">
    <property type="protein sequence ID" value="RGP72685.1"/>
    <property type="molecule type" value="Genomic_DNA"/>
</dbReference>
<proteinExistence type="predicted"/>
<protein>
    <submittedName>
        <fullName evidence="2">Uncharacterized protein</fullName>
    </submittedName>
</protein>
<keyword evidence="1" id="KW-0812">Transmembrane</keyword>
<reference evidence="2 3" key="1">
    <citation type="journal article" date="2018" name="PLoS Pathog.">
        <title>Evolution of structural diversity of trichothecenes, a family of toxins produced by plant pathogenic and entomopathogenic fungi.</title>
        <authorList>
            <person name="Proctor R.H."/>
            <person name="McCormick S.P."/>
            <person name="Kim H.S."/>
            <person name="Cardoza R.E."/>
            <person name="Stanley A.M."/>
            <person name="Lindo L."/>
            <person name="Kelly A."/>
            <person name="Brown D.W."/>
            <person name="Lee T."/>
            <person name="Vaughan M.M."/>
            <person name="Alexander N.J."/>
            <person name="Busman M."/>
            <person name="Gutierrez S."/>
        </authorList>
    </citation>
    <scope>NUCLEOTIDE SEQUENCE [LARGE SCALE GENOMIC DNA]</scope>
    <source>
        <strain evidence="2 3">NRRL 20695</strain>
    </source>
</reference>
<dbReference type="OrthoDB" id="5100167at2759"/>
<evidence type="ECO:0000313" key="2">
    <source>
        <dbReference type="EMBL" id="RGP72685.1"/>
    </source>
</evidence>
<name>A0A395SKI9_9HYPO</name>
<keyword evidence="3" id="KW-1185">Reference proteome</keyword>
<dbReference type="Proteomes" id="UP000266234">
    <property type="component" value="Unassembled WGS sequence"/>
</dbReference>
<accession>A0A395SKI9</accession>
<gene>
    <name evidence="2" type="ORF">FLONG3_6693</name>
</gene>
<organism evidence="2 3">
    <name type="scientific">Fusarium longipes</name>
    <dbReference type="NCBI Taxonomy" id="694270"/>
    <lineage>
        <taxon>Eukaryota</taxon>
        <taxon>Fungi</taxon>
        <taxon>Dikarya</taxon>
        <taxon>Ascomycota</taxon>
        <taxon>Pezizomycotina</taxon>
        <taxon>Sordariomycetes</taxon>
        <taxon>Hypocreomycetidae</taxon>
        <taxon>Hypocreales</taxon>
        <taxon>Nectriaceae</taxon>
        <taxon>Fusarium</taxon>
    </lineage>
</organism>
<sequence>MSDESTDIPQPGNDHLPFTRDAAAGFILGVLGGIIAFCVSYLVVCFTLSTLRARRRRRREQRQLMELIRMMESSDWDRETSP</sequence>
<evidence type="ECO:0000313" key="3">
    <source>
        <dbReference type="Proteomes" id="UP000266234"/>
    </source>
</evidence>
<comment type="caution">
    <text evidence="2">The sequence shown here is derived from an EMBL/GenBank/DDBJ whole genome shotgun (WGS) entry which is preliminary data.</text>
</comment>